<dbReference type="AlphaFoldDB" id="A0A4R5VTH8"/>
<evidence type="ECO:0000313" key="2">
    <source>
        <dbReference type="EMBL" id="MDQ6600271.1"/>
    </source>
</evidence>
<dbReference type="PANTHER" id="PTHR43384:SF13">
    <property type="entry name" value="SLR0110 PROTEIN"/>
    <property type="match status" value="1"/>
</dbReference>
<dbReference type="InterPro" id="IPR027417">
    <property type="entry name" value="P-loop_NTPase"/>
</dbReference>
<protein>
    <submittedName>
        <fullName evidence="2">AAA family ATPase</fullName>
    </submittedName>
</protein>
<comment type="caution">
    <text evidence="3">The sequence shown here is derived from an EMBL/GenBank/DDBJ whole genome shotgun (WGS) entry which is preliminary data.</text>
</comment>
<dbReference type="GO" id="GO:0005524">
    <property type="term" value="F:ATP binding"/>
    <property type="evidence" value="ECO:0007669"/>
    <property type="project" value="TreeGrafter"/>
</dbReference>
<dbReference type="EMBL" id="SMYO01000004">
    <property type="protein sequence ID" value="TDK62281.1"/>
    <property type="molecule type" value="Genomic_DNA"/>
</dbReference>
<feature type="domain" description="AAA" evidence="1">
    <location>
        <begin position="137"/>
        <end position="291"/>
    </location>
</feature>
<dbReference type="EMBL" id="JAVGVR010000001">
    <property type="protein sequence ID" value="MDQ6600271.1"/>
    <property type="molecule type" value="Genomic_DNA"/>
</dbReference>
<keyword evidence="5" id="KW-1185">Reference proteome</keyword>
<accession>A0A4R5VTH8</accession>
<evidence type="ECO:0000313" key="4">
    <source>
        <dbReference type="Proteomes" id="UP000295132"/>
    </source>
</evidence>
<gene>
    <name evidence="3" type="ORF">E2K98_09495</name>
    <name evidence="2" type="ORF">RCG21_28770</name>
</gene>
<evidence type="ECO:0000259" key="1">
    <source>
        <dbReference type="Pfam" id="PF13614"/>
    </source>
</evidence>
<name>A0A4R5VTH8_9BACI</name>
<dbReference type="InterPro" id="IPR050625">
    <property type="entry name" value="ParA/MinD_ATPase"/>
</dbReference>
<dbReference type="PANTHER" id="PTHR43384">
    <property type="entry name" value="SEPTUM SITE-DETERMINING PROTEIN MIND HOMOLOG, CHLOROPLASTIC-RELATED"/>
    <property type="match status" value="1"/>
</dbReference>
<reference evidence="3 4" key="1">
    <citation type="submission" date="2019-03" db="EMBL/GenBank/DDBJ databases">
        <title>Bacillus niacini sp. nov. a Nicotinate-Metabolizing Mesophile Isolated from Soil.</title>
        <authorList>
            <person name="Zhang G."/>
        </authorList>
    </citation>
    <scope>NUCLEOTIDE SEQUENCE [LARGE SCALE GENOMIC DNA]</scope>
    <source>
        <strain evidence="3 4">WN066</strain>
    </source>
</reference>
<proteinExistence type="predicted"/>
<dbReference type="GO" id="GO:0051782">
    <property type="term" value="P:negative regulation of cell division"/>
    <property type="evidence" value="ECO:0007669"/>
    <property type="project" value="TreeGrafter"/>
</dbReference>
<dbReference type="Proteomes" id="UP001178888">
    <property type="component" value="Unassembled WGS sequence"/>
</dbReference>
<dbReference type="GO" id="GO:0016887">
    <property type="term" value="F:ATP hydrolysis activity"/>
    <property type="evidence" value="ECO:0007669"/>
    <property type="project" value="TreeGrafter"/>
</dbReference>
<evidence type="ECO:0000313" key="3">
    <source>
        <dbReference type="EMBL" id="TDK62281.1"/>
    </source>
</evidence>
<dbReference type="SUPFAM" id="SSF52540">
    <property type="entry name" value="P-loop containing nucleoside triphosphate hydrolases"/>
    <property type="match status" value="1"/>
</dbReference>
<dbReference type="InterPro" id="IPR025669">
    <property type="entry name" value="AAA_dom"/>
</dbReference>
<sequence>MSINWVYFSDTNTPPGEIKSLLEKKQFRLTATNEIDRLRSLLIENNQSVLFIKSHTLYNVFDFCQEISVLYPHVYIILIVPDNLENLKKAMLMGASDSLRSSYTQEELNDAIEHAKKYMQHRAKKDQGLVNLIKEKSKVIAVTNPKGGVGRTIVTVNLAVAFAKMGKKVAVIDGNLQFGEVAMYFNVKPKKTIYEWVKEGYGSEQYSINQYMTTVEGNVSILAAPPRPEFFEGISENHIKAAVNEAKKLFDIVLIDMPIHISEIHLRYLDLADEILLVTQNEVSVLRLNQLYLEMLESINLKDRVKLILNRFVKKQGLDIKKIEAILGLNIFFTLPDQVNVASSSIKTGQPFILSNSRSQLGKAVLKLSEKLIDQKIGETKKLKKVKRWSLFGKRGEQRNVTI</sequence>
<dbReference type="RefSeq" id="WP_133334007.1">
    <property type="nucleotide sequence ID" value="NZ_JAVGVR010000001.1"/>
</dbReference>
<organism evidence="3 4">
    <name type="scientific">Bacillus salipaludis</name>
    <dbReference type="NCBI Taxonomy" id="2547811"/>
    <lineage>
        <taxon>Bacteria</taxon>
        <taxon>Bacillati</taxon>
        <taxon>Bacillota</taxon>
        <taxon>Bacilli</taxon>
        <taxon>Bacillales</taxon>
        <taxon>Bacillaceae</taxon>
        <taxon>Bacillus</taxon>
    </lineage>
</organism>
<reference evidence="2" key="2">
    <citation type="submission" date="2023-08" db="EMBL/GenBank/DDBJ databases">
        <title>Nitrogen cycling bacteria in agricultural field soils.</title>
        <authorList>
            <person name="Jang J."/>
        </authorList>
    </citation>
    <scope>NUCLEOTIDE SEQUENCE</scope>
    <source>
        <strain evidence="2">PS3-36</strain>
    </source>
</reference>
<evidence type="ECO:0000313" key="5">
    <source>
        <dbReference type="Proteomes" id="UP001178888"/>
    </source>
</evidence>
<dbReference type="Proteomes" id="UP000295132">
    <property type="component" value="Unassembled WGS sequence"/>
</dbReference>
<dbReference type="GO" id="GO:0009898">
    <property type="term" value="C:cytoplasmic side of plasma membrane"/>
    <property type="evidence" value="ECO:0007669"/>
    <property type="project" value="TreeGrafter"/>
</dbReference>
<dbReference type="Pfam" id="PF13614">
    <property type="entry name" value="AAA_31"/>
    <property type="match status" value="1"/>
</dbReference>
<dbReference type="Gene3D" id="3.40.50.300">
    <property type="entry name" value="P-loop containing nucleotide triphosphate hydrolases"/>
    <property type="match status" value="1"/>
</dbReference>
<dbReference type="GO" id="GO:0005829">
    <property type="term" value="C:cytosol"/>
    <property type="evidence" value="ECO:0007669"/>
    <property type="project" value="TreeGrafter"/>
</dbReference>